<accession>A0A1E7ZAI7</accession>
<evidence type="ECO:0008006" key="3">
    <source>
        <dbReference type="Google" id="ProtNLM"/>
    </source>
</evidence>
<name>A0A1E7ZAI7_9ALTE</name>
<dbReference type="NCBIfam" id="TIGR02574">
    <property type="entry name" value="stabl_TIGR02574"/>
    <property type="match status" value="1"/>
</dbReference>
<dbReference type="Pfam" id="PF09720">
    <property type="entry name" value="Unstab_antitox"/>
    <property type="match status" value="1"/>
</dbReference>
<protein>
    <recommendedName>
        <fullName evidence="3">Addiction module protein</fullName>
    </recommendedName>
</protein>
<dbReference type="InterPro" id="IPR013406">
    <property type="entry name" value="CHP02574_addiction_mod"/>
</dbReference>
<dbReference type="AlphaFoldDB" id="A0A1E7ZAI7"/>
<proteinExistence type="predicted"/>
<dbReference type="EMBL" id="MDHN01000029">
    <property type="protein sequence ID" value="OFC70434.1"/>
    <property type="molecule type" value="Genomic_DNA"/>
</dbReference>
<gene>
    <name evidence="1" type="ORF">BFC18_14830</name>
</gene>
<organism evidence="1 2">
    <name type="scientific">Alteromonas confluentis</name>
    <dbReference type="NCBI Taxonomy" id="1656094"/>
    <lineage>
        <taxon>Bacteria</taxon>
        <taxon>Pseudomonadati</taxon>
        <taxon>Pseudomonadota</taxon>
        <taxon>Gammaproteobacteria</taxon>
        <taxon>Alteromonadales</taxon>
        <taxon>Alteromonadaceae</taxon>
        <taxon>Alteromonas/Salinimonas group</taxon>
        <taxon>Alteromonas</taxon>
    </lineage>
</organism>
<dbReference type="Proteomes" id="UP000175691">
    <property type="component" value="Unassembled WGS sequence"/>
</dbReference>
<evidence type="ECO:0000313" key="1">
    <source>
        <dbReference type="EMBL" id="OFC70434.1"/>
    </source>
</evidence>
<evidence type="ECO:0000313" key="2">
    <source>
        <dbReference type="Proteomes" id="UP000175691"/>
    </source>
</evidence>
<dbReference type="RefSeq" id="WP_070126078.1">
    <property type="nucleotide sequence ID" value="NZ_MDHN01000029.1"/>
</dbReference>
<reference evidence="1 2" key="1">
    <citation type="submission" date="2016-08" db="EMBL/GenBank/DDBJ databases">
        <authorList>
            <person name="Seilhamer J.J."/>
        </authorList>
    </citation>
    <scope>NUCLEOTIDE SEQUENCE [LARGE SCALE GENOMIC DNA]</scope>
    <source>
        <strain evidence="1 2">KCTC 42603</strain>
    </source>
</reference>
<comment type="caution">
    <text evidence="1">The sequence shown here is derived from an EMBL/GenBank/DDBJ whole genome shotgun (WGS) entry which is preliminary data.</text>
</comment>
<keyword evidence="2" id="KW-1185">Reference proteome</keyword>
<sequence length="67" mass="7521">MKFGKLSTSEKVALVQQIWDSVAQDDSSEIEISSEHQKELDARLSKLKTNPSSELDWSTIKARATDI</sequence>